<evidence type="ECO:0000256" key="2">
    <source>
        <dbReference type="ARBA" id="ARBA00022741"/>
    </source>
</evidence>
<proteinExistence type="predicted"/>
<dbReference type="PANTHER" id="PTHR43289">
    <property type="entry name" value="MITOGEN-ACTIVATED PROTEIN KINASE KINASE KINASE 20-RELATED"/>
    <property type="match status" value="1"/>
</dbReference>
<dbReference type="Pfam" id="PF26309">
    <property type="entry name" value="DUF8082"/>
    <property type="match status" value="2"/>
</dbReference>
<reference evidence="9" key="1">
    <citation type="journal article" date="2022" name="Int. J. Syst. Evol. Microbiol.">
        <title>Anaeromyxobacter oryzae sp. nov., Anaeromyxobacter diazotrophicus sp. nov. and Anaeromyxobacter paludicola sp. nov., isolated from paddy soils.</title>
        <authorList>
            <person name="Itoh H."/>
            <person name="Xu Z."/>
            <person name="Mise K."/>
            <person name="Masuda Y."/>
            <person name="Ushijima N."/>
            <person name="Hayakawa C."/>
            <person name="Shiratori Y."/>
            <person name="Senoo K."/>
        </authorList>
    </citation>
    <scope>NUCLEOTIDE SEQUENCE [LARGE SCALE GENOMIC DNA]</scope>
    <source>
        <strain evidence="9">Red232</strain>
    </source>
</reference>
<dbReference type="InterPro" id="IPR008271">
    <property type="entry name" value="Ser/Thr_kinase_AS"/>
</dbReference>
<dbReference type="PANTHER" id="PTHR43289:SF6">
    <property type="entry name" value="SERINE_THREONINE-PROTEIN KINASE NEKL-3"/>
    <property type="match status" value="1"/>
</dbReference>
<organism evidence="8 9">
    <name type="scientific">Anaeromyxobacter oryzae</name>
    <dbReference type="NCBI Taxonomy" id="2918170"/>
    <lineage>
        <taxon>Bacteria</taxon>
        <taxon>Pseudomonadati</taxon>
        <taxon>Myxococcota</taxon>
        <taxon>Myxococcia</taxon>
        <taxon>Myxococcales</taxon>
        <taxon>Cystobacterineae</taxon>
        <taxon>Anaeromyxobacteraceae</taxon>
        <taxon>Anaeromyxobacter</taxon>
    </lineage>
</organism>
<evidence type="ECO:0000256" key="5">
    <source>
        <dbReference type="PROSITE-ProRule" id="PRU10141"/>
    </source>
</evidence>
<accession>A0ABN6MZH3</accession>
<dbReference type="Pfam" id="PF00069">
    <property type="entry name" value="Pkinase"/>
    <property type="match status" value="1"/>
</dbReference>
<keyword evidence="2 5" id="KW-0547">Nucleotide-binding</keyword>
<dbReference type="PROSITE" id="PS50011">
    <property type="entry name" value="PROTEIN_KINASE_DOM"/>
    <property type="match status" value="1"/>
</dbReference>
<evidence type="ECO:0000313" key="9">
    <source>
        <dbReference type="Proteomes" id="UP001162891"/>
    </source>
</evidence>
<dbReference type="InterPro" id="IPR011009">
    <property type="entry name" value="Kinase-like_dom_sf"/>
</dbReference>
<evidence type="ECO:0000256" key="3">
    <source>
        <dbReference type="ARBA" id="ARBA00022777"/>
    </source>
</evidence>
<dbReference type="PROSITE" id="PS00108">
    <property type="entry name" value="PROTEIN_KINASE_ST"/>
    <property type="match status" value="1"/>
</dbReference>
<dbReference type="Gene3D" id="3.30.200.20">
    <property type="entry name" value="Phosphorylase Kinase, domain 1"/>
    <property type="match status" value="1"/>
</dbReference>
<protein>
    <recommendedName>
        <fullName evidence="7">Protein kinase domain-containing protein</fullName>
    </recommendedName>
</protein>
<evidence type="ECO:0000259" key="7">
    <source>
        <dbReference type="PROSITE" id="PS50011"/>
    </source>
</evidence>
<keyword evidence="1" id="KW-0808">Transferase</keyword>
<feature type="domain" description="Protein kinase" evidence="7">
    <location>
        <begin position="47"/>
        <end position="314"/>
    </location>
</feature>
<keyword evidence="3" id="KW-0418">Kinase</keyword>
<dbReference type="SUPFAM" id="SSF56112">
    <property type="entry name" value="Protein kinase-like (PK-like)"/>
    <property type="match status" value="1"/>
</dbReference>
<dbReference type="InterPro" id="IPR000719">
    <property type="entry name" value="Prot_kinase_dom"/>
</dbReference>
<evidence type="ECO:0000256" key="4">
    <source>
        <dbReference type="ARBA" id="ARBA00022840"/>
    </source>
</evidence>
<gene>
    <name evidence="8" type="ORF">AMOR_42000</name>
</gene>
<dbReference type="CDD" id="cd14014">
    <property type="entry name" value="STKc_PknB_like"/>
    <property type="match status" value="1"/>
</dbReference>
<keyword evidence="9" id="KW-1185">Reference proteome</keyword>
<sequence length="551" mass="59335">MSTCPTCSEQGIPGAIFCGSCGSRLVPDPPPGEELDPLVGQTINDTYAIERKIGSGGMGDVYRAIHNKLDAPVALKIVKPALLAQPAMVHRFEREARAASRLRHPNVVSVTDFGRSKDGLIFMVMEYVAGKSLAQVIAEEAPISEGRVVHIGAQILSALAEAHGAGILHRDLKPENVMIERRRDAPDSVKVLDFGIAKVLAAGASASTLTQAGLVCGTPGYMSPEQLRGGDVDARSDLFSLGVVLYEMLTHKLPFDGRTPMEMLHRHLSEPVPPPGVRRGRPVSPDLERIVVQALAPAREERPASADEMRDALLAAELPLAVEGDAERSYATEVLPRSGARSVAASRPASSTRPQVASARASPPSWRMRDDAAEAASPPSRIERPRSRPGVPRRRDSSDGTPPSGRAPTFEKRVEERLAPLLGPVASRLVKRVTAGAVSLDDACEQLAAFIPSAADRKTFLAWCTAELSATAPARERRTSQLPVATPVAEWDPAVLERARRDLAPYVGPLARIIVRRVCTRARDARELYQLLALAIPGEADREAFRRLGPR</sequence>
<evidence type="ECO:0000256" key="6">
    <source>
        <dbReference type="SAM" id="MobiDB-lite"/>
    </source>
</evidence>
<dbReference type="InterPro" id="IPR017441">
    <property type="entry name" value="Protein_kinase_ATP_BS"/>
</dbReference>
<keyword evidence="4 5" id="KW-0067">ATP-binding</keyword>
<dbReference type="RefSeq" id="WP_248353786.1">
    <property type="nucleotide sequence ID" value="NZ_AP025591.1"/>
</dbReference>
<dbReference type="PROSITE" id="PS00107">
    <property type="entry name" value="PROTEIN_KINASE_ATP"/>
    <property type="match status" value="1"/>
</dbReference>
<evidence type="ECO:0000313" key="8">
    <source>
        <dbReference type="EMBL" id="BDG05204.1"/>
    </source>
</evidence>
<feature type="binding site" evidence="5">
    <location>
        <position position="76"/>
    </location>
    <ligand>
        <name>ATP</name>
        <dbReference type="ChEBI" id="CHEBI:30616"/>
    </ligand>
</feature>
<dbReference type="Gene3D" id="1.10.510.10">
    <property type="entry name" value="Transferase(Phosphotransferase) domain 1"/>
    <property type="match status" value="1"/>
</dbReference>
<evidence type="ECO:0000256" key="1">
    <source>
        <dbReference type="ARBA" id="ARBA00022679"/>
    </source>
</evidence>
<dbReference type="Proteomes" id="UP001162891">
    <property type="component" value="Chromosome"/>
</dbReference>
<dbReference type="SMART" id="SM00220">
    <property type="entry name" value="S_TKc"/>
    <property type="match status" value="1"/>
</dbReference>
<dbReference type="InterPro" id="IPR058395">
    <property type="entry name" value="DUF8082"/>
</dbReference>
<dbReference type="EMBL" id="AP025591">
    <property type="protein sequence ID" value="BDG05204.1"/>
    <property type="molecule type" value="Genomic_DNA"/>
</dbReference>
<name>A0ABN6MZH3_9BACT</name>
<feature type="region of interest" description="Disordered" evidence="6">
    <location>
        <begin position="336"/>
        <end position="412"/>
    </location>
</feature>
<feature type="compositionally biased region" description="Low complexity" evidence="6">
    <location>
        <begin position="336"/>
        <end position="354"/>
    </location>
</feature>